<feature type="compositionally biased region" description="Low complexity" evidence="8">
    <location>
        <begin position="53"/>
        <end position="110"/>
    </location>
</feature>
<protein>
    <recommendedName>
        <fullName evidence="9">Blue (type 1) copper domain-containing protein</fullName>
    </recommendedName>
</protein>
<dbReference type="GO" id="GO:0009055">
    <property type="term" value="F:electron transfer activity"/>
    <property type="evidence" value="ECO:0007669"/>
    <property type="project" value="InterPro"/>
</dbReference>
<dbReference type="PROSITE" id="PS00196">
    <property type="entry name" value="COPPER_BLUE"/>
    <property type="match status" value="1"/>
</dbReference>
<dbReference type="PANTHER" id="PTHR34192">
    <property type="entry name" value="PLASTOCYANIN MAJOR ISOFORM, CHLOROPLASTIC-RELATED"/>
    <property type="match status" value="1"/>
</dbReference>
<name>A0A830EQW1_9EURY</name>
<evidence type="ECO:0000259" key="9">
    <source>
        <dbReference type="Pfam" id="PF00127"/>
    </source>
</evidence>
<reference evidence="10" key="2">
    <citation type="submission" date="2020-09" db="EMBL/GenBank/DDBJ databases">
        <authorList>
            <person name="Sun Q."/>
            <person name="Ohkuma M."/>
        </authorList>
    </citation>
    <scope>NUCLEOTIDE SEQUENCE</scope>
    <source>
        <strain evidence="10">JCM 19018</strain>
    </source>
</reference>
<comment type="caution">
    <text evidence="10">The sequence shown here is derived from an EMBL/GenBank/DDBJ whole genome shotgun (WGS) entry which is preliminary data.</text>
</comment>
<dbReference type="SUPFAM" id="SSF49503">
    <property type="entry name" value="Cupredoxins"/>
    <property type="match status" value="1"/>
</dbReference>
<dbReference type="Gene3D" id="2.60.40.420">
    <property type="entry name" value="Cupredoxins - blue copper proteins"/>
    <property type="match status" value="1"/>
</dbReference>
<feature type="region of interest" description="Disordered" evidence="8">
    <location>
        <begin position="1"/>
        <end position="21"/>
    </location>
</feature>
<keyword evidence="6" id="KW-0472">Membrane</keyword>
<dbReference type="GO" id="GO:0005507">
    <property type="term" value="F:copper ion binding"/>
    <property type="evidence" value="ECO:0007669"/>
    <property type="project" value="InterPro"/>
</dbReference>
<sequence length="208" mass="21609">MTGIGTVTAGSSPKRQAPQAYDMDRNRRQFLGALTAVVTGTIAGCSGGDSGEPSPTETATATQAPTRTATGTPTDSVTTPAETATRTETPTETATPTATATETPTPTETPVDADQEVAVAPGDFVFEPESFEVPVGSTVLWVWEAGGHNVKPTATPSGSDWSGTPGDDGKTYSSGYEYAYTFEVPGEYEYHCVPHQSLGMTGLFTVTE</sequence>
<feature type="binding site" evidence="7">
    <location>
        <position position="192"/>
    </location>
    <ligand>
        <name>Cu cation</name>
        <dbReference type="ChEBI" id="CHEBI:23378"/>
    </ligand>
</feature>
<evidence type="ECO:0000256" key="5">
    <source>
        <dbReference type="ARBA" id="ARBA00023008"/>
    </source>
</evidence>
<feature type="region of interest" description="Disordered" evidence="8">
    <location>
        <begin position="41"/>
        <end position="110"/>
    </location>
</feature>
<dbReference type="InterPro" id="IPR002387">
    <property type="entry name" value="Plastocyanin"/>
</dbReference>
<dbReference type="PANTHER" id="PTHR34192:SF10">
    <property type="entry name" value="PLASTOCYANIN MAJOR ISOFORM, CHLOROPLASTIC-RELATED"/>
    <property type="match status" value="1"/>
</dbReference>
<evidence type="ECO:0000256" key="1">
    <source>
        <dbReference type="ARBA" id="ARBA00004370"/>
    </source>
</evidence>
<dbReference type="InterPro" id="IPR008972">
    <property type="entry name" value="Cupredoxin"/>
</dbReference>
<evidence type="ECO:0000256" key="4">
    <source>
        <dbReference type="ARBA" id="ARBA00022982"/>
    </source>
</evidence>
<dbReference type="InterPro" id="IPR000923">
    <property type="entry name" value="BlueCu_1"/>
</dbReference>
<gene>
    <name evidence="10" type="ORF">GCM10009067_20860</name>
</gene>
<feature type="domain" description="Blue (type 1) copper" evidence="9">
    <location>
        <begin position="116"/>
        <end position="206"/>
    </location>
</feature>
<keyword evidence="4" id="KW-0249">Electron transport</keyword>
<dbReference type="GO" id="GO:0016020">
    <property type="term" value="C:membrane"/>
    <property type="evidence" value="ECO:0007669"/>
    <property type="project" value="UniProtKB-SubCell"/>
</dbReference>
<evidence type="ECO:0000256" key="8">
    <source>
        <dbReference type="SAM" id="MobiDB-lite"/>
    </source>
</evidence>
<organism evidence="10 11">
    <name type="scientific">Haloarcula sebkhae</name>
    <dbReference type="NCBI Taxonomy" id="932660"/>
    <lineage>
        <taxon>Archaea</taxon>
        <taxon>Methanobacteriati</taxon>
        <taxon>Methanobacteriota</taxon>
        <taxon>Stenosarchaea group</taxon>
        <taxon>Halobacteria</taxon>
        <taxon>Halobacteriales</taxon>
        <taxon>Haloarculaceae</taxon>
        <taxon>Haloarcula</taxon>
    </lineage>
</organism>
<evidence type="ECO:0000256" key="6">
    <source>
        <dbReference type="ARBA" id="ARBA00023136"/>
    </source>
</evidence>
<dbReference type="Pfam" id="PF00127">
    <property type="entry name" value="Copper-bind"/>
    <property type="match status" value="1"/>
</dbReference>
<dbReference type="EMBL" id="BMPD01000003">
    <property type="protein sequence ID" value="GGK68385.1"/>
    <property type="molecule type" value="Genomic_DNA"/>
</dbReference>
<dbReference type="PRINTS" id="PR00157">
    <property type="entry name" value="PLASTOCYANIN"/>
</dbReference>
<evidence type="ECO:0000256" key="3">
    <source>
        <dbReference type="ARBA" id="ARBA00022723"/>
    </source>
</evidence>
<feature type="binding site" evidence="7">
    <location>
        <position position="148"/>
    </location>
    <ligand>
        <name>Cu cation</name>
        <dbReference type="ChEBI" id="CHEBI:23378"/>
    </ligand>
</feature>
<accession>A0A830EQW1</accession>
<evidence type="ECO:0000256" key="2">
    <source>
        <dbReference type="ARBA" id="ARBA00022448"/>
    </source>
</evidence>
<reference evidence="10" key="1">
    <citation type="journal article" date="2014" name="Int. J. Syst. Evol. Microbiol.">
        <title>Complete genome sequence of Corynebacterium casei LMG S-19264T (=DSM 44701T), isolated from a smear-ripened cheese.</title>
        <authorList>
            <consortium name="US DOE Joint Genome Institute (JGI-PGF)"/>
            <person name="Walter F."/>
            <person name="Albersmeier A."/>
            <person name="Kalinowski J."/>
            <person name="Ruckert C."/>
        </authorList>
    </citation>
    <scope>NUCLEOTIDE SEQUENCE</scope>
    <source>
        <strain evidence="10">JCM 19018</strain>
    </source>
</reference>
<feature type="binding site" evidence="7">
    <location>
        <position position="195"/>
    </location>
    <ligand>
        <name>Cu cation</name>
        <dbReference type="ChEBI" id="CHEBI:23378"/>
    </ligand>
</feature>
<evidence type="ECO:0000313" key="11">
    <source>
        <dbReference type="Proteomes" id="UP000614221"/>
    </source>
</evidence>
<keyword evidence="3 7" id="KW-0479">Metal-binding</keyword>
<dbReference type="InterPro" id="IPR028871">
    <property type="entry name" value="BlueCu_1_BS"/>
</dbReference>
<proteinExistence type="predicted"/>
<comment type="subcellular location">
    <subcellularLocation>
        <location evidence="1">Membrane</location>
    </subcellularLocation>
</comment>
<dbReference type="AlphaFoldDB" id="A0A830EQW1"/>
<keyword evidence="2" id="KW-0813">Transport</keyword>
<feature type="binding site" evidence="7">
    <location>
        <position position="200"/>
    </location>
    <ligand>
        <name>Cu cation</name>
        <dbReference type="ChEBI" id="CHEBI:23378"/>
    </ligand>
</feature>
<dbReference type="Proteomes" id="UP000614221">
    <property type="component" value="Unassembled WGS sequence"/>
</dbReference>
<keyword evidence="5 7" id="KW-0186">Copper</keyword>
<evidence type="ECO:0000256" key="7">
    <source>
        <dbReference type="PIRSR" id="PIRSR602387-1"/>
    </source>
</evidence>
<comment type="cofactor">
    <cofactor evidence="7">
        <name>Cu(2+)</name>
        <dbReference type="ChEBI" id="CHEBI:29036"/>
    </cofactor>
    <text evidence="7">The crystal structure with reduced Cu(1+) has also been determined.</text>
</comment>
<evidence type="ECO:0000313" key="10">
    <source>
        <dbReference type="EMBL" id="GGK68385.1"/>
    </source>
</evidence>